<dbReference type="PRINTS" id="PR00413">
    <property type="entry name" value="HADHALOGNASE"/>
</dbReference>
<comment type="similarity">
    <text evidence="3">Belongs to the HAD-like hydrolase superfamily.</text>
</comment>
<accession>A0A8D6SVA8</accession>
<dbReference type="NCBIfam" id="TIGR01509">
    <property type="entry name" value="HAD-SF-IA-v3"/>
    <property type="match status" value="1"/>
</dbReference>
<organism evidence="8 9">
    <name type="scientific">Methanocaldococcus lauensis</name>
    <dbReference type="NCBI Taxonomy" id="2546128"/>
    <lineage>
        <taxon>Archaea</taxon>
        <taxon>Methanobacteriati</taxon>
        <taxon>Methanobacteriota</taxon>
        <taxon>Methanomada group</taxon>
        <taxon>Methanococci</taxon>
        <taxon>Methanococcales</taxon>
        <taxon>Methanocaldococcaceae</taxon>
        <taxon>Methanocaldococcus</taxon>
    </lineage>
</organism>
<evidence type="ECO:0000256" key="7">
    <source>
        <dbReference type="ARBA" id="ARBA00022842"/>
    </source>
</evidence>
<keyword evidence="6 8" id="KW-0378">Hydrolase</keyword>
<dbReference type="SFLD" id="SFLDS00003">
    <property type="entry name" value="Haloacid_Dehalogenase"/>
    <property type="match status" value="1"/>
</dbReference>
<dbReference type="Pfam" id="PF13419">
    <property type="entry name" value="HAD_2"/>
    <property type="match status" value="1"/>
</dbReference>
<dbReference type="AlphaFoldDB" id="A0A8D6SVA8"/>
<dbReference type="InterPro" id="IPR023214">
    <property type="entry name" value="HAD_sf"/>
</dbReference>
<dbReference type="SUPFAM" id="SSF56784">
    <property type="entry name" value="HAD-like"/>
    <property type="match status" value="1"/>
</dbReference>
<keyword evidence="9" id="KW-1185">Reference proteome</keyword>
<dbReference type="EMBL" id="LR792632">
    <property type="protein sequence ID" value="CAB3288251.1"/>
    <property type="molecule type" value="Genomic_DNA"/>
</dbReference>
<name>A0A8D6SVA8_9EURY</name>
<accession>A0A8D6PTD8</accession>
<comment type="cofactor">
    <cofactor evidence="1">
        <name>Mg(2+)</name>
        <dbReference type="ChEBI" id="CHEBI:18420"/>
    </cofactor>
</comment>
<proteinExistence type="inferred from homology"/>
<dbReference type="PANTHER" id="PTHR46470">
    <property type="entry name" value="N-ACYLNEURAMINATE-9-PHOSPHATASE"/>
    <property type="match status" value="1"/>
</dbReference>
<gene>
    <name evidence="8" type="ORF">MLAUSG7_0633</name>
</gene>
<dbReference type="InterPro" id="IPR051400">
    <property type="entry name" value="HAD-like_hydrolase"/>
</dbReference>
<evidence type="ECO:0000313" key="9">
    <source>
        <dbReference type="Proteomes" id="UP000679213"/>
    </source>
</evidence>
<protein>
    <recommendedName>
        <fullName evidence="4">Glyceraldehyde 3-phosphate phosphatase</fullName>
    </recommendedName>
</protein>
<evidence type="ECO:0000313" key="8">
    <source>
        <dbReference type="EMBL" id="CAB3288251.1"/>
    </source>
</evidence>
<dbReference type="KEGG" id="mesg:MLAUSG7_0633"/>
<dbReference type="Gene3D" id="3.40.50.1000">
    <property type="entry name" value="HAD superfamily/HAD-like"/>
    <property type="match status" value="1"/>
</dbReference>
<dbReference type="Gene3D" id="1.10.150.520">
    <property type="match status" value="1"/>
</dbReference>
<dbReference type="SFLD" id="SFLDG01129">
    <property type="entry name" value="C1.5:_HAD__Beta-PGM__Phosphata"/>
    <property type="match status" value="1"/>
</dbReference>
<dbReference type="CDD" id="cd04305">
    <property type="entry name" value="HAD_Neu5Ac-Pase_like"/>
    <property type="match status" value="1"/>
</dbReference>
<dbReference type="GO" id="GO:0044281">
    <property type="term" value="P:small molecule metabolic process"/>
    <property type="evidence" value="ECO:0007669"/>
    <property type="project" value="UniProtKB-ARBA"/>
</dbReference>
<dbReference type="GeneID" id="65883437"/>
<keyword evidence="7" id="KW-0460">Magnesium</keyword>
<evidence type="ECO:0000256" key="2">
    <source>
        <dbReference type="ARBA" id="ARBA00003513"/>
    </source>
</evidence>
<dbReference type="InterPro" id="IPR041492">
    <property type="entry name" value="HAD_2"/>
</dbReference>
<dbReference type="Proteomes" id="UP000679213">
    <property type="component" value="Chromosome I"/>
</dbReference>
<dbReference type="GO" id="GO:0046872">
    <property type="term" value="F:metal ion binding"/>
    <property type="evidence" value="ECO:0007669"/>
    <property type="project" value="UniProtKB-KW"/>
</dbReference>
<evidence type="ECO:0000256" key="6">
    <source>
        <dbReference type="ARBA" id="ARBA00022801"/>
    </source>
</evidence>
<dbReference type="InterPro" id="IPR036412">
    <property type="entry name" value="HAD-like_sf"/>
</dbReference>
<dbReference type="NCBIfam" id="TIGR01549">
    <property type="entry name" value="HAD-SF-IA-v1"/>
    <property type="match status" value="1"/>
</dbReference>
<dbReference type="InterPro" id="IPR011950">
    <property type="entry name" value="HAD-SF_hydro_IA_CTE7"/>
</dbReference>
<evidence type="ECO:0000256" key="4">
    <source>
        <dbReference type="ARBA" id="ARBA00019531"/>
    </source>
</evidence>
<reference evidence="8 9" key="1">
    <citation type="submission" date="2020-04" db="EMBL/GenBank/DDBJ databases">
        <authorList>
            <consortium name="Genoscope - CEA"/>
            <person name="William W."/>
        </authorList>
    </citation>
    <scope>NUCLEOTIDE SEQUENCE [LARGE SCALE GENOMIC DNA]</scope>
    <source>
        <strain evidence="8 9">SG7</strain>
    </source>
</reference>
<evidence type="ECO:0000256" key="5">
    <source>
        <dbReference type="ARBA" id="ARBA00022723"/>
    </source>
</evidence>
<dbReference type="RefSeq" id="WP_214400492.1">
    <property type="nucleotide sequence ID" value="NZ_LR792632.1"/>
</dbReference>
<evidence type="ECO:0000256" key="1">
    <source>
        <dbReference type="ARBA" id="ARBA00001946"/>
    </source>
</evidence>
<evidence type="ECO:0000256" key="3">
    <source>
        <dbReference type="ARBA" id="ARBA00007958"/>
    </source>
</evidence>
<comment type="function">
    <text evidence="2">Catalyzes the dephosphorylation of D,L-glyceraldehyde 3-phosphate in vitro.</text>
</comment>
<dbReference type="NCBIfam" id="TIGR02253">
    <property type="entry name" value="CTE7"/>
    <property type="match status" value="1"/>
</dbReference>
<dbReference type="PANTHER" id="PTHR46470:SF2">
    <property type="entry name" value="GLYCERALDEHYDE 3-PHOSPHATE PHOSPHATASE"/>
    <property type="match status" value="1"/>
</dbReference>
<dbReference type="InterPro" id="IPR006439">
    <property type="entry name" value="HAD-SF_hydro_IA"/>
</dbReference>
<dbReference type="GO" id="GO:0016791">
    <property type="term" value="F:phosphatase activity"/>
    <property type="evidence" value="ECO:0007669"/>
    <property type="project" value="TreeGrafter"/>
</dbReference>
<keyword evidence="5" id="KW-0479">Metal-binding</keyword>
<dbReference type="SFLD" id="SFLDG01135">
    <property type="entry name" value="C1.5.6:_HAD__Beta-PGM__Phospha"/>
    <property type="match status" value="1"/>
</dbReference>
<sequence length="232" mass="26621">MIKGILFDLDDTLYNSSEFVEIARREAVKSMIDAGLNVSFDEAMNILNKIIEDKGSNYGKHFDDLVKSILGRYDPKIITTGIITYHNVKVALLRPYPHTIKTLIELKSMGLKLGVITDGLTIKQWEKLIRLGIHMFFDDVITSEEFGLGKPHLEFFKYGLNRMGLKPEETIYVGDRVDKDIKPAKELGMITVRILKGKYKDMKDEHSDYRINSLQELVDIVKKLKVKDVKKN</sequence>